<evidence type="ECO:0000256" key="3">
    <source>
        <dbReference type="ARBA" id="ARBA00022679"/>
    </source>
</evidence>
<reference evidence="14" key="1">
    <citation type="submission" date="2019-06" db="EMBL/GenBank/DDBJ databases">
        <authorList>
            <person name="Zheng W."/>
        </authorList>
    </citation>
    <scope>NUCLEOTIDE SEQUENCE</scope>
    <source>
        <strain evidence="14">QDHG01</strain>
    </source>
</reference>
<feature type="region of interest" description="Disordered" evidence="12">
    <location>
        <begin position="1"/>
        <end position="54"/>
    </location>
</feature>
<dbReference type="GO" id="GO:0005634">
    <property type="term" value="C:nucleus"/>
    <property type="evidence" value="ECO:0007669"/>
    <property type="project" value="UniProtKB-SubCell"/>
</dbReference>
<dbReference type="PANTHER" id="PTHR15627:SF8">
    <property type="entry name" value="TRNA-URIDINE AMINOCARBOXYPROPYLTRANSFERASE 1"/>
    <property type="match status" value="1"/>
</dbReference>
<feature type="compositionally biased region" description="Polar residues" evidence="12">
    <location>
        <begin position="1"/>
        <end position="11"/>
    </location>
</feature>
<comment type="subcellular location">
    <subcellularLocation>
        <location evidence="1">Nucleus</location>
    </subcellularLocation>
</comment>
<organism evidence="14 15">
    <name type="scientific">Halteria grandinella</name>
    <dbReference type="NCBI Taxonomy" id="5974"/>
    <lineage>
        <taxon>Eukaryota</taxon>
        <taxon>Sar</taxon>
        <taxon>Alveolata</taxon>
        <taxon>Ciliophora</taxon>
        <taxon>Intramacronucleata</taxon>
        <taxon>Spirotrichea</taxon>
        <taxon>Stichotrichia</taxon>
        <taxon>Sporadotrichida</taxon>
        <taxon>Halteriidae</taxon>
        <taxon>Halteria</taxon>
    </lineage>
</organism>
<dbReference type="AlphaFoldDB" id="A0A8J8NKY5"/>
<evidence type="ECO:0000256" key="2">
    <source>
        <dbReference type="ARBA" id="ARBA00012386"/>
    </source>
</evidence>
<evidence type="ECO:0000313" key="15">
    <source>
        <dbReference type="Proteomes" id="UP000785679"/>
    </source>
</evidence>
<evidence type="ECO:0000256" key="12">
    <source>
        <dbReference type="SAM" id="MobiDB-lite"/>
    </source>
</evidence>
<evidence type="ECO:0000256" key="6">
    <source>
        <dbReference type="ARBA" id="ARBA00023242"/>
    </source>
</evidence>
<evidence type="ECO:0000256" key="7">
    <source>
        <dbReference type="ARBA" id="ARBA00037050"/>
    </source>
</evidence>
<evidence type="ECO:0000256" key="11">
    <source>
        <dbReference type="ARBA" id="ARBA00048718"/>
    </source>
</evidence>
<evidence type="ECO:0000256" key="4">
    <source>
        <dbReference type="ARBA" id="ARBA00022691"/>
    </source>
</evidence>
<dbReference type="Pfam" id="PF03942">
    <property type="entry name" value="DTW"/>
    <property type="match status" value="1"/>
</dbReference>
<dbReference type="EMBL" id="RRYP01013041">
    <property type="protein sequence ID" value="TNV76739.1"/>
    <property type="molecule type" value="Genomic_DNA"/>
</dbReference>
<comment type="catalytic activity">
    <reaction evidence="11">
        <text>a uridine in tRNA + S-adenosyl-L-methionine = a 3-[(3S)-3-amino-3-carboxypropyl]uridine in tRNA + S-methyl-5'-thioadenosine + H(+)</text>
        <dbReference type="Rhea" id="RHEA:62432"/>
        <dbReference type="Rhea" id="RHEA-COMP:13339"/>
        <dbReference type="Rhea" id="RHEA-COMP:16092"/>
        <dbReference type="ChEBI" id="CHEBI:15378"/>
        <dbReference type="ChEBI" id="CHEBI:17509"/>
        <dbReference type="ChEBI" id="CHEBI:59789"/>
        <dbReference type="ChEBI" id="CHEBI:65315"/>
        <dbReference type="ChEBI" id="CHEBI:82930"/>
        <dbReference type="EC" id="2.5.1.25"/>
    </reaction>
</comment>
<sequence>MESAVQHQEAQSELAEEQKDEVSSPDAKRFKVSETEESRVAGAGEQQETEQKDQQQLYITKLKLTSFAPLDEMGEGRNTCPQCKQSRKFFCYDCYLPLADQSRVPKLELPIQVTVLRHPKEKISKSSIVPAKVICPDHVKIRHDLHIEPLLKEGETFDEVVLLFPAEDAKDVQSMSHEELLAIKHLVIIDSTWHQTKHFLREPNVVSLKKVKIQTEKTAFWRYQRIAETNLSTIEAMYFFFRDFETNLNCGGDLSKYSGKWDDLLYYYAYNYWLIQKAYTEGNRRYEDFTRIKGYITGLPDTMK</sequence>
<comment type="similarity">
    <text evidence="8">Belongs to the TDD superfamily. DTWD1 family.</text>
</comment>
<dbReference type="GO" id="GO:0016432">
    <property type="term" value="F:tRNA-uridine aminocarboxypropyltransferase activity"/>
    <property type="evidence" value="ECO:0007669"/>
    <property type="project" value="UniProtKB-EC"/>
</dbReference>
<evidence type="ECO:0000256" key="8">
    <source>
        <dbReference type="ARBA" id="ARBA00038290"/>
    </source>
</evidence>
<feature type="domain" description="DTW" evidence="13">
    <location>
        <begin position="87"/>
        <end position="280"/>
    </location>
</feature>
<dbReference type="InterPro" id="IPR005636">
    <property type="entry name" value="DTW"/>
</dbReference>
<keyword evidence="5" id="KW-0819">tRNA processing</keyword>
<comment type="function">
    <text evidence="7">Catalyzes the formation of 3-(3-amino-3-carboxypropyl)uridine (acp3U) at position 20 in the D-loop of several cytoplasmic tRNAs (acp3U(20)).</text>
</comment>
<dbReference type="PANTHER" id="PTHR15627">
    <property type="entry name" value="NATURAL KILLER CELL-SPECIFIC ANTIGEN KLIP1"/>
    <property type="match status" value="1"/>
</dbReference>
<protein>
    <recommendedName>
        <fullName evidence="9">tRNA-uridine aminocarboxypropyltransferase 1</fullName>
        <ecNumber evidence="2">2.5.1.25</ecNumber>
    </recommendedName>
    <alternativeName>
        <fullName evidence="10">DTW domain-containing protein 1</fullName>
    </alternativeName>
</protein>
<keyword evidence="15" id="KW-1185">Reference proteome</keyword>
<evidence type="ECO:0000256" key="1">
    <source>
        <dbReference type="ARBA" id="ARBA00004123"/>
    </source>
</evidence>
<name>A0A8J8NKY5_HALGN</name>
<gene>
    <name evidence="14" type="ORF">FGO68_gene11452</name>
</gene>
<evidence type="ECO:0000313" key="14">
    <source>
        <dbReference type="EMBL" id="TNV76739.1"/>
    </source>
</evidence>
<dbReference type="GO" id="GO:0008033">
    <property type="term" value="P:tRNA processing"/>
    <property type="evidence" value="ECO:0007669"/>
    <property type="project" value="UniProtKB-KW"/>
</dbReference>
<proteinExistence type="inferred from homology"/>
<dbReference type="SMART" id="SM01144">
    <property type="entry name" value="DTW"/>
    <property type="match status" value="1"/>
</dbReference>
<dbReference type="InterPro" id="IPR051521">
    <property type="entry name" value="tRNA_Mod/Golgi_Maint"/>
</dbReference>
<dbReference type="Proteomes" id="UP000785679">
    <property type="component" value="Unassembled WGS sequence"/>
</dbReference>
<dbReference type="EC" id="2.5.1.25" evidence="2"/>
<evidence type="ECO:0000256" key="9">
    <source>
        <dbReference type="ARBA" id="ARBA00039242"/>
    </source>
</evidence>
<keyword evidence="6" id="KW-0539">Nucleus</keyword>
<evidence type="ECO:0000259" key="13">
    <source>
        <dbReference type="SMART" id="SM01144"/>
    </source>
</evidence>
<feature type="compositionally biased region" description="Basic and acidic residues" evidence="12">
    <location>
        <begin position="16"/>
        <end position="39"/>
    </location>
</feature>
<dbReference type="OrthoDB" id="3173at2759"/>
<evidence type="ECO:0000256" key="10">
    <source>
        <dbReference type="ARBA" id="ARBA00042508"/>
    </source>
</evidence>
<keyword evidence="3" id="KW-0808">Transferase</keyword>
<evidence type="ECO:0000256" key="5">
    <source>
        <dbReference type="ARBA" id="ARBA00022694"/>
    </source>
</evidence>
<comment type="caution">
    <text evidence="14">The sequence shown here is derived from an EMBL/GenBank/DDBJ whole genome shotgun (WGS) entry which is preliminary data.</text>
</comment>
<keyword evidence="4" id="KW-0949">S-adenosyl-L-methionine</keyword>
<accession>A0A8J8NKY5</accession>